<dbReference type="Proteomes" id="UP000685013">
    <property type="component" value="Chromosome 13"/>
</dbReference>
<dbReference type="AlphaFoldDB" id="A0AAV6MP69"/>
<evidence type="ECO:0000313" key="2">
    <source>
        <dbReference type="Proteomes" id="UP000685013"/>
    </source>
</evidence>
<proteinExistence type="predicted"/>
<organism evidence="1 2">
    <name type="scientific">Cucurbita argyrosperma subsp. sororia</name>
    <dbReference type="NCBI Taxonomy" id="37648"/>
    <lineage>
        <taxon>Eukaryota</taxon>
        <taxon>Viridiplantae</taxon>
        <taxon>Streptophyta</taxon>
        <taxon>Embryophyta</taxon>
        <taxon>Tracheophyta</taxon>
        <taxon>Spermatophyta</taxon>
        <taxon>Magnoliopsida</taxon>
        <taxon>eudicotyledons</taxon>
        <taxon>Gunneridae</taxon>
        <taxon>Pentapetalae</taxon>
        <taxon>rosids</taxon>
        <taxon>fabids</taxon>
        <taxon>Cucurbitales</taxon>
        <taxon>Cucurbitaceae</taxon>
        <taxon>Cucurbiteae</taxon>
        <taxon>Cucurbita</taxon>
    </lineage>
</organism>
<protein>
    <submittedName>
        <fullName evidence="1">Uncharacterized protein</fullName>
    </submittedName>
</protein>
<name>A0AAV6MP69_9ROSI</name>
<dbReference type="EMBL" id="JAGKQH010000013">
    <property type="protein sequence ID" value="KAG6583880.1"/>
    <property type="molecule type" value="Genomic_DNA"/>
</dbReference>
<accession>A0AAV6MP69</accession>
<dbReference type="PANTHER" id="PTHR35101">
    <property type="entry name" value="OS02G0162600 PROTEIN"/>
    <property type="match status" value="1"/>
</dbReference>
<dbReference type="PANTHER" id="PTHR35101:SF12">
    <property type="entry name" value="OS02G0162600 PROTEIN"/>
    <property type="match status" value="1"/>
</dbReference>
<comment type="caution">
    <text evidence="1">The sequence shown here is derived from an EMBL/GenBank/DDBJ whole genome shotgun (WGS) entry which is preliminary data.</text>
</comment>
<sequence>MAATSRLARFISEACPPQFVSVMRRRSPKVLDTINEEDHREALSSSSSLKIDKFSVSSLPSTMAASPPSPATSAAFQWPSESAFRFCANRIGSIPAGYGVVDIESTADSAAAGDGGRPVLCTPLSYAMKLLENIK</sequence>
<keyword evidence="2" id="KW-1185">Reference proteome</keyword>
<gene>
    <name evidence="1" type="ORF">SDJN03_19812</name>
</gene>
<evidence type="ECO:0000313" key="1">
    <source>
        <dbReference type="EMBL" id="KAG6583880.1"/>
    </source>
</evidence>
<feature type="non-terminal residue" evidence="1">
    <location>
        <position position="1"/>
    </location>
</feature>
<reference evidence="1 2" key="1">
    <citation type="journal article" date="2021" name="Hortic Res">
        <title>The domestication of Cucurbita argyrosperma as revealed by the genome of its wild relative.</title>
        <authorList>
            <person name="Barrera-Redondo J."/>
            <person name="Sanchez-de la Vega G."/>
            <person name="Aguirre-Liguori J.A."/>
            <person name="Castellanos-Morales G."/>
            <person name="Gutierrez-Guerrero Y.T."/>
            <person name="Aguirre-Dugua X."/>
            <person name="Aguirre-Planter E."/>
            <person name="Tenaillon M.I."/>
            <person name="Lira-Saade R."/>
            <person name="Eguiarte L.E."/>
        </authorList>
    </citation>
    <scope>NUCLEOTIDE SEQUENCE [LARGE SCALE GENOMIC DNA]</scope>
    <source>
        <strain evidence="1">JBR-2021</strain>
    </source>
</reference>